<dbReference type="GO" id="GO:0005813">
    <property type="term" value="C:centrosome"/>
    <property type="evidence" value="ECO:0007669"/>
    <property type="project" value="TreeGrafter"/>
</dbReference>
<dbReference type="PROSITE" id="PS50011">
    <property type="entry name" value="PROTEIN_KINASE_DOM"/>
    <property type="match status" value="1"/>
</dbReference>
<sequence length="155" mass="17889">MLVVLGRCCRRRPPLEPHRRRKVTTQPEVRRYLQHMVLGCQYLHPNQVIHRDLKLGKLFLNDDLEVKIGDLAWQPKKNECRIPKHINPVATSLFQKMPQTGPTAHLIIHEQLKTSSLLLATSQPISHYLPHHSIKAFNRSQKPGSQQQEASHSPK</sequence>
<dbReference type="GO" id="GO:0007052">
    <property type="term" value="P:mitotic spindle organization"/>
    <property type="evidence" value="ECO:0007669"/>
    <property type="project" value="TreeGrafter"/>
</dbReference>
<dbReference type="EMBL" id="JAIQCJ010000702">
    <property type="protein sequence ID" value="KAJ8794817.1"/>
    <property type="molecule type" value="Genomic_DNA"/>
</dbReference>
<evidence type="ECO:0000256" key="2">
    <source>
        <dbReference type="ARBA" id="ARBA00030335"/>
    </source>
</evidence>
<dbReference type="GO" id="GO:0005524">
    <property type="term" value="F:ATP binding"/>
    <property type="evidence" value="ECO:0007669"/>
    <property type="project" value="InterPro"/>
</dbReference>
<evidence type="ECO:0000256" key="1">
    <source>
        <dbReference type="ARBA" id="ARBA00020241"/>
    </source>
</evidence>
<protein>
    <recommendedName>
        <fullName evidence="1">Serine/threonine-protein kinase PLK1</fullName>
    </recommendedName>
    <alternativeName>
        <fullName evidence="2">Polo-like kinase 1</fullName>
    </alternativeName>
</protein>
<accession>A0AB34HT42</accession>
<dbReference type="InterPro" id="IPR011009">
    <property type="entry name" value="Kinase-like_dom_sf"/>
</dbReference>
<dbReference type="PANTHER" id="PTHR24345">
    <property type="entry name" value="SERINE/THREONINE-PROTEIN KINASE PLK"/>
    <property type="match status" value="1"/>
</dbReference>
<keyword evidence="5" id="KW-1185">Reference proteome</keyword>
<evidence type="ECO:0000259" key="3">
    <source>
        <dbReference type="PROSITE" id="PS50011"/>
    </source>
</evidence>
<dbReference type="GO" id="GO:0005737">
    <property type="term" value="C:cytoplasm"/>
    <property type="evidence" value="ECO:0007669"/>
    <property type="project" value="TreeGrafter"/>
</dbReference>
<proteinExistence type="predicted"/>
<dbReference type="Gene3D" id="1.10.510.10">
    <property type="entry name" value="Transferase(Phosphotransferase) domain 1"/>
    <property type="match status" value="1"/>
</dbReference>
<feature type="domain" description="Protein kinase" evidence="3">
    <location>
        <begin position="1"/>
        <end position="155"/>
    </location>
</feature>
<evidence type="ECO:0000313" key="5">
    <source>
        <dbReference type="Proteomes" id="UP001159641"/>
    </source>
</evidence>
<dbReference type="AlphaFoldDB" id="A0AB34HT42"/>
<dbReference type="PANTHER" id="PTHR24345:SF93">
    <property type="entry name" value="SERINE_THREONINE-PROTEIN KINASE PLK1"/>
    <property type="match status" value="1"/>
</dbReference>
<name>A0AB34HT42_ESCRO</name>
<comment type="caution">
    <text evidence="4">The sequence shown here is derived from an EMBL/GenBank/DDBJ whole genome shotgun (WGS) entry which is preliminary data.</text>
</comment>
<dbReference type="InterPro" id="IPR000719">
    <property type="entry name" value="Prot_kinase_dom"/>
</dbReference>
<dbReference type="GO" id="GO:0000922">
    <property type="term" value="C:spindle pole"/>
    <property type="evidence" value="ECO:0007669"/>
    <property type="project" value="TreeGrafter"/>
</dbReference>
<evidence type="ECO:0000313" key="4">
    <source>
        <dbReference type="EMBL" id="KAJ8794817.1"/>
    </source>
</evidence>
<organism evidence="4 5">
    <name type="scientific">Eschrichtius robustus</name>
    <name type="common">California gray whale</name>
    <name type="synonym">Eschrichtius gibbosus</name>
    <dbReference type="NCBI Taxonomy" id="9764"/>
    <lineage>
        <taxon>Eukaryota</taxon>
        <taxon>Metazoa</taxon>
        <taxon>Chordata</taxon>
        <taxon>Craniata</taxon>
        <taxon>Vertebrata</taxon>
        <taxon>Euteleostomi</taxon>
        <taxon>Mammalia</taxon>
        <taxon>Eutheria</taxon>
        <taxon>Laurasiatheria</taxon>
        <taxon>Artiodactyla</taxon>
        <taxon>Whippomorpha</taxon>
        <taxon>Cetacea</taxon>
        <taxon>Mysticeti</taxon>
        <taxon>Eschrichtiidae</taxon>
        <taxon>Eschrichtius</taxon>
    </lineage>
</organism>
<reference evidence="4 5" key="1">
    <citation type="submission" date="2022-11" db="EMBL/GenBank/DDBJ databases">
        <title>Whole genome sequence of Eschrichtius robustus ER-17-0199.</title>
        <authorList>
            <person name="Bruniche-Olsen A."/>
            <person name="Black A.N."/>
            <person name="Fields C.J."/>
            <person name="Walden K."/>
            <person name="Dewoody J.A."/>
        </authorList>
    </citation>
    <scope>NUCLEOTIDE SEQUENCE [LARGE SCALE GENOMIC DNA]</scope>
    <source>
        <strain evidence="4">ER-17-0199</strain>
        <tissue evidence="4">Blubber</tissue>
    </source>
</reference>
<gene>
    <name evidence="4" type="ORF">J1605_018810</name>
</gene>
<dbReference type="Pfam" id="PF00069">
    <property type="entry name" value="Pkinase"/>
    <property type="match status" value="1"/>
</dbReference>
<dbReference type="GO" id="GO:0005634">
    <property type="term" value="C:nucleus"/>
    <property type="evidence" value="ECO:0007669"/>
    <property type="project" value="TreeGrafter"/>
</dbReference>
<dbReference type="Proteomes" id="UP001159641">
    <property type="component" value="Unassembled WGS sequence"/>
</dbReference>
<dbReference type="SUPFAM" id="SSF56112">
    <property type="entry name" value="Protein kinase-like (PK-like)"/>
    <property type="match status" value="1"/>
</dbReference>
<dbReference type="GO" id="GO:0000776">
    <property type="term" value="C:kinetochore"/>
    <property type="evidence" value="ECO:0007669"/>
    <property type="project" value="TreeGrafter"/>
</dbReference>
<dbReference type="GO" id="GO:0004674">
    <property type="term" value="F:protein serine/threonine kinase activity"/>
    <property type="evidence" value="ECO:0007669"/>
    <property type="project" value="TreeGrafter"/>
</dbReference>